<keyword evidence="2" id="KW-1185">Reference proteome</keyword>
<evidence type="ECO:0008006" key="3">
    <source>
        <dbReference type="Google" id="ProtNLM"/>
    </source>
</evidence>
<dbReference type="InterPro" id="IPR011335">
    <property type="entry name" value="Restrct_endonuc-II-like"/>
</dbReference>
<dbReference type="AlphaFoldDB" id="A0A5S9R869"/>
<dbReference type="SUPFAM" id="SSF52980">
    <property type="entry name" value="Restriction endonuclease-like"/>
    <property type="match status" value="1"/>
</dbReference>
<evidence type="ECO:0000313" key="2">
    <source>
        <dbReference type="Proteomes" id="UP000430146"/>
    </source>
</evidence>
<proteinExistence type="predicted"/>
<protein>
    <recommendedName>
        <fullName evidence="3">DUF559 domain-containing protein</fullName>
    </recommendedName>
</protein>
<sequence>MPLDGPFIGSEALARGLVKKHHLRSRYQAVFPDVYLPEHLEPTLAHRTRAAWLWSRRRGVVAGAAAAGLHGAQWIPDDEPIELVWSNARPPTGLVTRRDRLQDGEVQWLRGLPVTTPVRTAFDIGRLTRGERGIARLDALGNVSRFDPERVLELADRHAGSPGVPRLRAALALHDRGAESPRETWLRLLLVGAGHPKPRTQIPVFDNYGRPRYYLDMGWEDVMVAVEYDGQHHRERTVFSNDIIRAEFIAERGWRCVRVVAGQRPAEILDRVARTRASGVRPDRRIS</sequence>
<evidence type="ECO:0000313" key="1">
    <source>
        <dbReference type="EMBL" id="CAA0132081.1"/>
    </source>
</evidence>
<dbReference type="EMBL" id="CACSIP010000045">
    <property type="protein sequence ID" value="CAA0132081.1"/>
    <property type="molecule type" value="Genomic_DNA"/>
</dbReference>
<name>A0A5S9R869_MYCVN</name>
<dbReference type="RefSeq" id="WP_159234485.1">
    <property type="nucleotide sequence ID" value="NZ_CACSIP010000045.1"/>
</dbReference>
<organism evidence="1 2">
    <name type="scientific">Mycolicibacterium vanbaalenii</name>
    <name type="common">Mycobacterium vanbaalenii</name>
    <dbReference type="NCBI Taxonomy" id="110539"/>
    <lineage>
        <taxon>Bacteria</taxon>
        <taxon>Bacillati</taxon>
        <taxon>Actinomycetota</taxon>
        <taxon>Actinomycetes</taxon>
        <taxon>Mycobacteriales</taxon>
        <taxon>Mycobacteriaceae</taxon>
        <taxon>Mycolicibacterium</taxon>
    </lineage>
</organism>
<dbReference type="OrthoDB" id="4390288at2"/>
<gene>
    <name evidence="1" type="ORF">AELLOGFF_01601</name>
</gene>
<dbReference type="Proteomes" id="UP000430146">
    <property type="component" value="Unassembled WGS sequence"/>
</dbReference>
<reference evidence="1 2" key="1">
    <citation type="submission" date="2019-11" db="EMBL/GenBank/DDBJ databases">
        <authorList>
            <person name="Holert J."/>
        </authorList>
    </citation>
    <scope>NUCLEOTIDE SEQUENCE [LARGE SCALE GENOMIC DNA]</scope>
    <source>
        <strain evidence="1">BC8_1</strain>
    </source>
</reference>
<accession>A0A5S9R869</accession>